<evidence type="ECO:0000313" key="16">
    <source>
        <dbReference type="Proteomes" id="UP001329505"/>
    </source>
</evidence>
<evidence type="ECO:0000256" key="3">
    <source>
        <dbReference type="ARBA" id="ARBA00012438"/>
    </source>
</evidence>
<evidence type="ECO:0000256" key="7">
    <source>
        <dbReference type="ARBA" id="ARBA00022679"/>
    </source>
</evidence>
<reference evidence="13 16" key="2">
    <citation type="submission" date="2024-01" db="EMBL/GenBank/DDBJ databases">
        <title>Unpublished Manusciprt.</title>
        <authorList>
            <person name="Duman M."/>
            <person name="Valdes E.G."/>
            <person name="Ajmi N."/>
            <person name="Altun S."/>
            <person name="Saticioglu I.B."/>
        </authorList>
    </citation>
    <scope>NUCLEOTIDE SEQUENCE [LARGE SCALE GENOMIC DNA]</scope>
    <source>
        <strain evidence="13 16">139P</strain>
    </source>
</reference>
<dbReference type="PRINTS" id="PR01033">
    <property type="entry name" value="PHYTOCHROME"/>
</dbReference>
<dbReference type="GO" id="GO:0006355">
    <property type="term" value="P:regulation of DNA-templated transcription"/>
    <property type="evidence" value="ECO:0007669"/>
    <property type="project" value="InterPro"/>
</dbReference>
<dbReference type="GO" id="GO:0000156">
    <property type="term" value="F:phosphorelay response regulator activity"/>
    <property type="evidence" value="ECO:0007669"/>
    <property type="project" value="TreeGrafter"/>
</dbReference>
<keyword evidence="8" id="KW-0418">Kinase</keyword>
<dbReference type="GO" id="GO:0005886">
    <property type="term" value="C:plasma membrane"/>
    <property type="evidence" value="ECO:0007669"/>
    <property type="project" value="UniProtKB-ARBA"/>
</dbReference>
<dbReference type="Gene3D" id="3.30.450.270">
    <property type="match status" value="1"/>
</dbReference>
<dbReference type="Pfam" id="PF00360">
    <property type="entry name" value="PHY"/>
    <property type="match status" value="1"/>
</dbReference>
<evidence type="ECO:0000259" key="11">
    <source>
        <dbReference type="PROSITE" id="PS50046"/>
    </source>
</evidence>
<evidence type="ECO:0000256" key="9">
    <source>
        <dbReference type="ARBA" id="ARBA00022991"/>
    </source>
</evidence>
<dbReference type="SUPFAM" id="SSF47384">
    <property type="entry name" value="Homodimeric domain of signal transducing histidine kinase"/>
    <property type="match status" value="1"/>
</dbReference>
<dbReference type="GO" id="GO:0030295">
    <property type="term" value="F:protein kinase activator activity"/>
    <property type="evidence" value="ECO:0007669"/>
    <property type="project" value="TreeGrafter"/>
</dbReference>
<dbReference type="InterPro" id="IPR043150">
    <property type="entry name" value="Phytochrome_PHY_sf"/>
</dbReference>
<keyword evidence="6" id="KW-0716">Sensory transduction</keyword>
<dbReference type="GO" id="GO:0000155">
    <property type="term" value="F:phosphorelay sensor kinase activity"/>
    <property type="evidence" value="ECO:0007669"/>
    <property type="project" value="InterPro"/>
</dbReference>
<evidence type="ECO:0000313" key="13">
    <source>
        <dbReference type="EMBL" id="MEE1879568.1"/>
    </source>
</evidence>
<dbReference type="GO" id="GO:0009881">
    <property type="term" value="F:photoreceptor activity"/>
    <property type="evidence" value="ECO:0007669"/>
    <property type="project" value="UniProtKB-KW"/>
</dbReference>
<dbReference type="PROSITE" id="PS50109">
    <property type="entry name" value="HIS_KIN"/>
    <property type="match status" value="1"/>
</dbReference>
<dbReference type="SMART" id="SM00388">
    <property type="entry name" value="HisKA"/>
    <property type="match status" value="1"/>
</dbReference>
<dbReference type="Gene3D" id="1.10.287.130">
    <property type="match status" value="1"/>
</dbReference>
<dbReference type="InterPro" id="IPR001294">
    <property type="entry name" value="Phytochrome"/>
</dbReference>
<keyword evidence="13" id="KW-0547">Nucleotide-binding</keyword>
<dbReference type="PANTHER" id="PTHR42878">
    <property type="entry name" value="TWO-COMPONENT HISTIDINE KINASE"/>
    <property type="match status" value="1"/>
</dbReference>
<dbReference type="PROSITE" id="PS50046">
    <property type="entry name" value="PHYTOCHROME_2"/>
    <property type="match status" value="1"/>
</dbReference>
<dbReference type="EMBL" id="CP083803">
    <property type="protein sequence ID" value="UXZ44616.1"/>
    <property type="molecule type" value="Genomic_DNA"/>
</dbReference>
<dbReference type="InterPro" id="IPR050351">
    <property type="entry name" value="BphY/WalK/GraS-like"/>
</dbReference>
<dbReference type="SUPFAM" id="SSF55874">
    <property type="entry name" value="ATPase domain of HSP90 chaperone/DNA topoisomerase II/histidine kinase"/>
    <property type="match status" value="1"/>
</dbReference>
<evidence type="ECO:0000256" key="6">
    <source>
        <dbReference type="ARBA" id="ARBA00022606"/>
    </source>
</evidence>
<organism evidence="14 15">
    <name type="scientific">Pseudomonas soli</name>
    <dbReference type="NCBI Taxonomy" id="1306993"/>
    <lineage>
        <taxon>Bacteria</taxon>
        <taxon>Pseudomonadati</taxon>
        <taxon>Pseudomonadota</taxon>
        <taxon>Gammaproteobacteria</taxon>
        <taxon>Pseudomonadales</taxon>
        <taxon>Pseudomonadaceae</taxon>
        <taxon>Pseudomonas</taxon>
    </lineage>
</organism>
<dbReference type="InterPro" id="IPR013654">
    <property type="entry name" value="PAS_2"/>
</dbReference>
<feature type="domain" description="Phytochrome chromophore attachment site" evidence="11">
    <location>
        <begin position="162"/>
        <end position="320"/>
    </location>
</feature>
<keyword evidence="9" id="KW-0157">Chromophore</keyword>
<dbReference type="Pfam" id="PF02518">
    <property type="entry name" value="HATPase_c"/>
    <property type="match status" value="1"/>
</dbReference>
<dbReference type="Pfam" id="PF08446">
    <property type="entry name" value="PAS_2"/>
    <property type="match status" value="1"/>
</dbReference>
<dbReference type="InterPro" id="IPR016132">
    <property type="entry name" value="Phyto_chromo_attachment"/>
</dbReference>
<dbReference type="InterPro" id="IPR003594">
    <property type="entry name" value="HATPase_dom"/>
</dbReference>
<dbReference type="InterPro" id="IPR005467">
    <property type="entry name" value="His_kinase_dom"/>
</dbReference>
<dbReference type="InterPro" id="IPR003018">
    <property type="entry name" value="GAF"/>
</dbReference>
<feature type="domain" description="Histidine kinase" evidence="12">
    <location>
        <begin position="542"/>
        <end position="756"/>
    </location>
</feature>
<dbReference type="GO" id="GO:0007234">
    <property type="term" value="P:osmosensory signaling via phosphorelay pathway"/>
    <property type="evidence" value="ECO:0007669"/>
    <property type="project" value="TreeGrafter"/>
</dbReference>
<dbReference type="EC" id="2.7.13.3" evidence="3"/>
<dbReference type="SUPFAM" id="SSF55781">
    <property type="entry name" value="GAF domain-like"/>
    <property type="match status" value="2"/>
</dbReference>
<keyword evidence="4" id="KW-0600">Photoreceptor protein</keyword>
<dbReference type="Pfam" id="PF01590">
    <property type="entry name" value="GAF"/>
    <property type="match status" value="1"/>
</dbReference>
<dbReference type="PANTHER" id="PTHR42878:SF15">
    <property type="entry name" value="BACTERIOPHYTOCHROME"/>
    <property type="match status" value="1"/>
</dbReference>
<evidence type="ECO:0000256" key="1">
    <source>
        <dbReference type="ARBA" id="ARBA00000085"/>
    </source>
</evidence>
<dbReference type="GO" id="GO:0005524">
    <property type="term" value="F:ATP binding"/>
    <property type="evidence" value="ECO:0007669"/>
    <property type="project" value="UniProtKB-KW"/>
</dbReference>
<dbReference type="Gene3D" id="3.30.450.20">
    <property type="entry name" value="PAS domain"/>
    <property type="match status" value="1"/>
</dbReference>
<dbReference type="Gene3D" id="3.30.450.40">
    <property type="match status" value="1"/>
</dbReference>
<evidence type="ECO:0000256" key="5">
    <source>
        <dbReference type="ARBA" id="ARBA00022553"/>
    </source>
</evidence>
<dbReference type="GO" id="GO:0009584">
    <property type="term" value="P:detection of visible light"/>
    <property type="evidence" value="ECO:0007669"/>
    <property type="project" value="InterPro"/>
</dbReference>
<dbReference type="SUPFAM" id="SSF55785">
    <property type="entry name" value="PYP-like sensor domain (PAS domain)"/>
    <property type="match status" value="1"/>
</dbReference>
<evidence type="ECO:0000256" key="10">
    <source>
        <dbReference type="ARBA" id="ARBA00023170"/>
    </source>
</evidence>
<dbReference type="FunFam" id="3.30.565.10:FF:000006">
    <property type="entry name" value="Sensor histidine kinase WalK"/>
    <property type="match status" value="1"/>
</dbReference>
<dbReference type="InterPro" id="IPR013515">
    <property type="entry name" value="Phytochrome_cen-reg"/>
</dbReference>
<gene>
    <name evidence="14" type="ORF">K7K07_21490</name>
    <name evidence="13" type="ORF">V0R55_05310</name>
</gene>
<name>A0AAJ5SRT0_9PSED</name>
<evidence type="ECO:0000313" key="14">
    <source>
        <dbReference type="EMBL" id="UXZ44616.1"/>
    </source>
</evidence>
<evidence type="ECO:0000256" key="2">
    <source>
        <dbReference type="ARBA" id="ARBA00006402"/>
    </source>
</evidence>
<dbReference type="InterPro" id="IPR036097">
    <property type="entry name" value="HisK_dim/P_sf"/>
</dbReference>
<proteinExistence type="inferred from homology"/>
<evidence type="ECO:0000259" key="12">
    <source>
        <dbReference type="PROSITE" id="PS50109"/>
    </source>
</evidence>
<keyword evidence="13" id="KW-0067">ATP-binding</keyword>
<dbReference type="InterPro" id="IPR029016">
    <property type="entry name" value="GAF-like_dom_sf"/>
</dbReference>
<accession>A0AAJ5SRT0</accession>
<dbReference type="SMART" id="SM00387">
    <property type="entry name" value="HATPase_c"/>
    <property type="match status" value="1"/>
</dbReference>
<dbReference type="Pfam" id="PF00512">
    <property type="entry name" value="HisKA"/>
    <property type="match status" value="1"/>
</dbReference>
<dbReference type="InterPro" id="IPR036890">
    <property type="entry name" value="HATPase_C_sf"/>
</dbReference>
<evidence type="ECO:0000313" key="15">
    <source>
        <dbReference type="Proteomes" id="UP001209279"/>
    </source>
</evidence>
<keyword evidence="16" id="KW-1185">Reference proteome</keyword>
<protein>
    <recommendedName>
        <fullName evidence="3">histidine kinase</fullName>
        <ecNumber evidence="3">2.7.13.3</ecNumber>
    </recommendedName>
</protein>
<keyword evidence="7" id="KW-0808">Transferase</keyword>
<dbReference type="SMART" id="SM00065">
    <property type="entry name" value="GAF"/>
    <property type="match status" value="1"/>
</dbReference>
<dbReference type="CDD" id="cd00082">
    <property type="entry name" value="HisKA"/>
    <property type="match status" value="1"/>
</dbReference>
<keyword evidence="5" id="KW-0597">Phosphoprotein</keyword>
<dbReference type="Proteomes" id="UP001209279">
    <property type="component" value="Chromosome"/>
</dbReference>
<evidence type="ECO:0000256" key="8">
    <source>
        <dbReference type="ARBA" id="ARBA00022777"/>
    </source>
</evidence>
<dbReference type="Gene3D" id="3.30.565.10">
    <property type="entry name" value="Histidine kinase-like ATPase, C-terminal domain"/>
    <property type="match status" value="1"/>
</dbReference>
<sequence>MRGRALQESPVTTDHNPLDQAIERCAQEPIQIPGSIQPQGFLLTVDDSTLRVLQASENVDRWFGLPASEILGQSFAELVSADFDLRGQLDYLPEADVFPFHIGDVRLRQGAPDQPPLRVLAHRHDQVLILEFEPSQKADGVYKGDYYPLVRAFVSSLHQATSIEELLLHSVRQIKRITGFGRVKAYRFDSEGNGTVLAESVDPGYPSYLGLSFPASDIPRQARELYRINRIRLIEDANYQPSPLLPALNPLTGKPLDMSFAALRSVSPVHLQYMRNMGTLASMSLSIVVDGQLWGLVSCHHERPRQVDVQTRTACELLASVLSLQLESRESHERTRTLLDLRERIVRMLAAMADHDSVSLGLLEQPEVLLAFAGANGAAIISAERCDLIGETPTAAQVNALVHWLGQRGDEVIFHTDNVSRDIEELPELASRVGGILAVAISQLHSHYLVWFRPEQARLVNWAGQPEKAISPQGHLSPRHSFDRWQEEVRGFSAPWDSLVIDGVLELRMAVLGIVLRKAEELAQLTGELKRSNKELEAFSYSVSHDLRAPLRHIAGYTELLNEIEGEHLSERGRRFLSHIDEAARFAGSLVDNLLNFSQMGRSALRLADVDLNTLVHAIRQELEPDYQGRDIVWAIAPLPVVIGDPAFINMALHNLVANAIKYTRGRAPARIEIGAMQHEQETEVYVRDNGVGFDMAYANKLFGVFQRLHRMEEFEGTGIGLASVRRIIERHDGRVWAEGQVGQGASFHFTLPRHQPHS</sequence>
<keyword evidence="10" id="KW-0675">Receptor</keyword>
<dbReference type="EMBL" id="JAZDQQ010000003">
    <property type="protein sequence ID" value="MEE1879568.1"/>
    <property type="molecule type" value="Genomic_DNA"/>
</dbReference>
<comment type="similarity">
    <text evidence="2">In the N-terminal section; belongs to the phytochrome family.</text>
</comment>
<reference evidence="14" key="1">
    <citation type="submission" date="2021-08" db="EMBL/GenBank/DDBJ databases">
        <authorList>
            <person name="Yaryura P.M."/>
            <person name="Bianco M.I."/>
            <person name="Morais C."/>
            <person name="Setubal J.C."/>
        </authorList>
    </citation>
    <scope>NUCLEOTIDE SEQUENCE</scope>
    <source>
        <strain evidence="14">AP1</strain>
    </source>
</reference>
<dbReference type="AlphaFoldDB" id="A0AAJ5SRT0"/>
<dbReference type="InterPro" id="IPR035965">
    <property type="entry name" value="PAS-like_dom_sf"/>
</dbReference>
<comment type="catalytic activity">
    <reaction evidence="1">
        <text>ATP + protein L-histidine = ADP + protein N-phospho-L-histidine.</text>
        <dbReference type="EC" id="2.7.13.3"/>
    </reaction>
</comment>
<dbReference type="Proteomes" id="UP001329505">
    <property type="component" value="Unassembled WGS sequence"/>
</dbReference>
<evidence type="ECO:0000256" key="4">
    <source>
        <dbReference type="ARBA" id="ARBA00022543"/>
    </source>
</evidence>
<dbReference type="InterPro" id="IPR003661">
    <property type="entry name" value="HisK_dim/P_dom"/>
</dbReference>